<evidence type="ECO:0000256" key="1">
    <source>
        <dbReference type="SAM" id="MobiDB-lite"/>
    </source>
</evidence>
<evidence type="ECO:0000313" key="2">
    <source>
        <dbReference type="EMBL" id="KAJ7093853.1"/>
    </source>
</evidence>
<keyword evidence="3" id="KW-1185">Reference proteome</keyword>
<proteinExistence type="predicted"/>
<protein>
    <submittedName>
        <fullName evidence="2">Uncharacterized protein</fullName>
    </submittedName>
</protein>
<accession>A0AAD6UAP7</accession>
<reference evidence="2" key="1">
    <citation type="submission" date="2023-03" db="EMBL/GenBank/DDBJ databases">
        <title>Massive genome expansion in bonnet fungi (Mycena s.s.) driven by repeated elements and novel gene families across ecological guilds.</title>
        <authorList>
            <consortium name="Lawrence Berkeley National Laboratory"/>
            <person name="Harder C.B."/>
            <person name="Miyauchi S."/>
            <person name="Viragh M."/>
            <person name="Kuo A."/>
            <person name="Thoen E."/>
            <person name="Andreopoulos B."/>
            <person name="Lu D."/>
            <person name="Skrede I."/>
            <person name="Drula E."/>
            <person name="Henrissat B."/>
            <person name="Morin E."/>
            <person name="Kohler A."/>
            <person name="Barry K."/>
            <person name="LaButti K."/>
            <person name="Morin E."/>
            <person name="Salamov A."/>
            <person name="Lipzen A."/>
            <person name="Mereny Z."/>
            <person name="Hegedus B."/>
            <person name="Baldrian P."/>
            <person name="Stursova M."/>
            <person name="Weitz H."/>
            <person name="Taylor A."/>
            <person name="Grigoriev I.V."/>
            <person name="Nagy L.G."/>
            <person name="Martin F."/>
            <person name="Kauserud H."/>
        </authorList>
    </citation>
    <scope>NUCLEOTIDE SEQUENCE</scope>
    <source>
        <strain evidence="2">CBHHK173m</strain>
    </source>
</reference>
<organism evidence="2 3">
    <name type="scientific">Mycena belliarum</name>
    <dbReference type="NCBI Taxonomy" id="1033014"/>
    <lineage>
        <taxon>Eukaryota</taxon>
        <taxon>Fungi</taxon>
        <taxon>Dikarya</taxon>
        <taxon>Basidiomycota</taxon>
        <taxon>Agaricomycotina</taxon>
        <taxon>Agaricomycetes</taxon>
        <taxon>Agaricomycetidae</taxon>
        <taxon>Agaricales</taxon>
        <taxon>Marasmiineae</taxon>
        <taxon>Mycenaceae</taxon>
        <taxon>Mycena</taxon>
    </lineage>
</organism>
<gene>
    <name evidence="2" type="ORF">B0H15DRAFT_947190</name>
</gene>
<dbReference type="Proteomes" id="UP001222325">
    <property type="component" value="Unassembled WGS sequence"/>
</dbReference>
<feature type="region of interest" description="Disordered" evidence="1">
    <location>
        <begin position="28"/>
        <end position="59"/>
    </location>
</feature>
<comment type="caution">
    <text evidence="2">The sequence shown here is derived from an EMBL/GenBank/DDBJ whole genome shotgun (WGS) entry which is preliminary data.</text>
</comment>
<dbReference type="EMBL" id="JARJCN010000015">
    <property type="protein sequence ID" value="KAJ7093853.1"/>
    <property type="molecule type" value="Genomic_DNA"/>
</dbReference>
<dbReference type="AlphaFoldDB" id="A0AAD6UAP7"/>
<name>A0AAD6UAP7_9AGAR</name>
<feature type="compositionally biased region" description="Pro residues" evidence="1">
    <location>
        <begin position="50"/>
        <end position="59"/>
    </location>
</feature>
<feature type="compositionally biased region" description="Polar residues" evidence="1">
    <location>
        <begin position="28"/>
        <end position="40"/>
    </location>
</feature>
<sequence>MPFGQPLRDRCNIILRVCTDRIPTSTKSKLRATLQSSAGNTPPYLSPTRPRSPPEYLPPLPASSSILGDFLTEFLDDEPSAGPRQFIPYLDMFSPPSPSAHTLPPGRWTHAIRVLPASEVHPTGTTHVTDAPSSQGTYTLDLYTGPRARGVLPLTRRQLLVARDFLALALPYYGAANPPASPASSDSSLGADFDDLAPPPPQACRADVVRVLLLGPARALLAMAVAYIAHASGCTAGHVMRCIVDEAEDPEWCAVLGPDARMGLRDKALHALEIVATKEL</sequence>
<evidence type="ECO:0000313" key="3">
    <source>
        <dbReference type="Proteomes" id="UP001222325"/>
    </source>
</evidence>